<dbReference type="AlphaFoldDB" id="A0A0S4LSK9"/>
<evidence type="ECO:0000256" key="5">
    <source>
        <dbReference type="SAM" id="Phobius"/>
    </source>
</evidence>
<dbReference type="GO" id="GO:0016020">
    <property type="term" value="C:membrane"/>
    <property type="evidence" value="ECO:0007669"/>
    <property type="project" value="UniProtKB-SubCell"/>
</dbReference>
<protein>
    <recommendedName>
        <fullName evidence="8">MtN3 and saliva related transmembrane protein</fullName>
    </recommendedName>
</protein>
<keyword evidence="2 5" id="KW-0812">Transmembrane</keyword>
<feature type="transmembrane region" description="Helical" evidence="5">
    <location>
        <begin position="35"/>
        <end position="53"/>
    </location>
</feature>
<dbReference type="EMBL" id="CZPZ01000035">
    <property type="protein sequence ID" value="CUS39658.1"/>
    <property type="molecule type" value="Genomic_DNA"/>
</dbReference>
<keyword evidence="3 5" id="KW-1133">Transmembrane helix</keyword>
<dbReference type="STRING" id="1742973.COMA2_80108"/>
<reference evidence="7" key="1">
    <citation type="submission" date="2015-10" db="EMBL/GenBank/DDBJ databases">
        <authorList>
            <person name="Luecker S."/>
            <person name="Luecker S."/>
        </authorList>
    </citation>
    <scope>NUCLEOTIDE SEQUENCE [LARGE SCALE GENOMIC DNA]</scope>
</reference>
<dbReference type="NCBIfam" id="NF037968">
    <property type="entry name" value="SemiSWEET_2"/>
    <property type="match status" value="1"/>
</dbReference>
<dbReference type="RefSeq" id="WP_090901954.1">
    <property type="nucleotide sequence ID" value="NZ_CZPZ01000035.1"/>
</dbReference>
<feature type="transmembrane region" description="Helical" evidence="5">
    <location>
        <begin position="6"/>
        <end position="23"/>
    </location>
</feature>
<feature type="transmembrane region" description="Helical" evidence="5">
    <location>
        <begin position="59"/>
        <end position="79"/>
    </location>
</feature>
<name>A0A0S4LSK9_9BACT</name>
<evidence type="ECO:0000313" key="6">
    <source>
        <dbReference type="EMBL" id="CUS39658.1"/>
    </source>
</evidence>
<evidence type="ECO:0000256" key="1">
    <source>
        <dbReference type="ARBA" id="ARBA00004141"/>
    </source>
</evidence>
<evidence type="ECO:0000313" key="7">
    <source>
        <dbReference type="Proteomes" id="UP000198736"/>
    </source>
</evidence>
<evidence type="ECO:0000256" key="3">
    <source>
        <dbReference type="ARBA" id="ARBA00022989"/>
    </source>
</evidence>
<evidence type="ECO:0008006" key="8">
    <source>
        <dbReference type="Google" id="ProtNLM"/>
    </source>
</evidence>
<sequence>MDFTTALGLLAGTLTTIAFLPQVIRIWKSKSAKDLSLAMLGTFTTGVLCWLIYGLMIGSLPIILANAVTFVLAGMNVVLKMKYG</sequence>
<dbReference type="OrthoDB" id="9814012at2"/>
<dbReference type="GO" id="GO:0051119">
    <property type="term" value="F:sugar transmembrane transporter activity"/>
    <property type="evidence" value="ECO:0007669"/>
    <property type="project" value="InterPro"/>
</dbReference>
<accession>A0A0S4LSK9</accession>
<dbReference type="Pfam" id="PF04193">
    <property type="entry name" value="PQ-loop"/>
    <property type="match status" value="1"/>
</dbReference>
<organism evidence="6 7">
    <name type="scientific">Candidatus Nitrospira nitrificans</name>
    <dbReference type="NCBI Taxonomy" id="1742973"/>
    <lineage>
        <taxon>Bacteria</taxon>
        <taxon>Pseudomonadati</taxon>
        <taxon>Nitrospirota</taxon>
        <taxon>Nitrospiria</taxon>
        <taxon>Nitrospirales</taxon>
        <taxon>Nitrospiraceae</taxon>
        <taxon>Nitrospira</taxon>
    </lineage>
</organism>
<dbReference type="Gene3D" id="1.20.1280.290">
    <property type="match status" value="1"/>
</dbReference>
<keyword evidence="4 5" id="KW-0472">Membrane</keyword>
<gene>
    <name evidence="6" type="ORF">COMA2_80108</name>
</gene>
<proteinExistence type="predicted"/>
<comment type="subcellular location">
    <subcellularLocation>
        <location evidence="1">Membrane</location>
        <topology evidence="1">Multi-pass membrane protein</topology>
    </subcellularLocation>
</comment>
<evidence type="ECO:0000256" key="2">
    <source>
        <dbReference type="ARBA" id="ARBA00022692"/>
    </source>
</evidence>
<dbReference type="InterPro" id="IPR006603">
    <property type="entry name" value="PQ-loop_rpt"/>
</dbReference>
<keyword evidence="7" id="KW-1185">Reference proteome</keyword>
<dbReference type="Proteomes" id="UP000198736">
    <property type="component" value="Unassembled WGS sequence"/>
</dbReference>
<dbReference type="InterPro" id="IPR047662">
    <property type="entry name" value="SemiSWEET"/>
</dbReference>
<evidence type="ECO:0000256" key="4">
    <source>
        <dbReference type="ARBA" id="ARBA00023136"/>
    </source>
</evidence>